<accession>A0A4S9SPS6</accession>
<dbReference type="EMBL" id="QZBN01002209">
    <property type="protein sequence ID" value="THZ12375.1"/>
    <property type="molecule type" value="Genomic_DNA"/>
</dbReference>
<gene>
    <name evidence="2" type="ORF">D6C90_10387</name>
</gene>
<dbReference type="Proteomes" id="UP000310121">
    <property type="component" value="Unassembled WGS sequence"/>
</dbReference>
<evidence type="ECO:0008006" key="4">
    <source>
        <dbReference type="Google" id="ProtNLM"/>
    </source>
</evidence>
<comment type="caution">
    <text evidence="2">The sequence shown here is derived from an EMBL/GenBank/DDBJ whole genome shotgun (WGS) entry which is preliminary data.</text>
</comment>
<keyword evidence="1" id="KW-0732">Signal</keyword>
<organism evidence="2 3">
    <name type="scientific">Aureobasidium pullulans</name>
    <name type="common">Black yeast</name>
    <name type="synonym">Pullularia pullulans</name>
    <dbReference type="NCBI Taxonomy" id="5580"/>
    <lineage>
        <taxon>Eukaryota</taxon>
        <taxon>Fungi</taxon>
        <taxon>Dikarya</taxon>
        <taxon>Ascomycota</taxon>
        <taxon>Pezizomycotina</taxon>
        <taxon>Dothideomycetes</taxon>
        <taxon>Dothideomycetidae</taxon>
        <taxon>Dothideales</taxon>
        <taxon>Saccotheciaceae</taxon>
        <taxon>Aureobasidium</taxon>
    </lineage>
</organism>
<feature type="signal peptide" evidence="1">
    <location>
        <begin position="1"/>
        <end position="21"/>
    </location>
</feature>
<evidence type="ECO:0000256" key="1">
    <source>
        <dbReference type="SAM" id="SignalP"/>
    </source>
</evidence>
<protein>
    <recommendedName>
        <fullName evidence="4">F-box domain-containing protein</fullName>
    </recommendedName>
</protein>
<evidence type="ECO:0000313" key="2">
    <source>
        <dbReference type="EMBL" id="THZ12375.1"/>
    </source>
</evidence>
<proteinExistence type="predicted"/>
<dbReference type="AlphaFoldDB" id="A0A4S9SPS6"/>
<evidence type="ECO:0000313" key="3">
    <source>
        <dbReference type="Proteomes" id="UP000310121"/>
    </source>
</evidence>
<feature type="chain" id="PRO_5020979970" description="F-box domain-containing protein" evidence="1">
    <location>
        <begin position="22"/>
        <end position="240"/>
    </location>
</feature>
<name>A0A4S9SPS6_AURPU</name>
<sequence length="240" mass="26613">MYRARILSRLAIMLAEMMVMAAPKPPTEQQTKHKTPIKRPVEQAANTVITEVVGQSETISDTMRRSTNIFDLPLEIRLMIYKEALPAHNTEVPALLLCSLRIYQEASSLCTRVLSLEFFGGSHCHYPDFKTQAHRFQTVADRVKKASSTGAPIRFVIEVRCGGRHNSLAILQPVVNIIHSTPALQIDAVPHSSACMTCNDSGPGSGNQQKTVRQIKDLFDRVISDRENGFIRAAAYLAPS</sequence>
<reference evidence="2 3" key="1">
    <citation type="submission" date="2018-10" db="EMBL/GenBank/DDBJ databases">
        <title>Fifty Aureobasidium pullulans genomes reveal a recombining polyextremotolerant generalist.</title>
        <authorList>
            <person name="Gostincar C."/>
            <person name="Turk M."/>
            <person name="Zajc J."/>
            <person name="Gunde-Cimerman N."/>
        </authorList>
    </citation>
    <scope>NUCLEOTIDE SEQUENCE [LARGE SCALE GENOMIC DNA]</scope>
    <source>
        <strain evidence="2 3">EXF-3844</strain>
    </source>
</reference>